<reference evidence="5" key="1">
    <citation type="submission" date="2018-08" db="EMBL/GenBank/DDBJ databases">
        <authorList>
            <person name="Kim S.-J."/>
            <person name="Jung G.-Y."/>
        </authorList>
    </citation>
    <scope>NUCLEOTIDE SEQUENCE [LARGE SCALE GENOMIC DNA]</scope>
    <source>
        <strain evidence="5">GY_G</strain>
    </source>
</reference>
<dbReference type="PANTHER" id="PTHR44591">
    <property type="entry name" value="STRESS RESPONSE REGULATOR PROTEIN 1"/>
    <property type="match status" value="1"/>
</dbReference>
<gene>
    <name evidence="4" type="ORF">DXH95_01415</name>
</gene>
<accession>A0A371BEU2</accession>
<dbReference type="Proteomes" id="UP000263833">
    <property type="component" value="Unassembled WGS sequence"/>
</dbReference>
<dbReference type="AlphaFoldDB" id="A0A371BEU2"/>
<dbReference type="Gene3D" id="3.40.50.2300">
    <property type="match status" value="1"/>
</dbReference>
<dbReference type="InterPro" id="IPR011006">
    <property type="entry name" value="CheY-like_superfamily"/>
</dbReference>
<sequence length="116" mass="12389">MNPLRILIAEDEAVIAVLLAEVLTDLGHDVCAIASTADETIAAAHQHQPDLMIVDPGLRDSSGVDAVLQATAERAVPHIFMTGDLARLKSEKPEAIIIQKPFDEADLIAAIDRVMA</sequence>
<dbReference type="EMBL" id="QRGP01000001">
    <property type="protein sequence ID" value="RDV06126.1"/>
    <property type="molecule type" value="Genomic_DNA"/>
</dbReference>
<keyword evidence="5" id="KW-1185">Reference proteome</keyword>
<comment type="caution">
    <text evidence="4">The sequence shown here is derived from an EMBL/GenBank/DDBJ whole genome shotgun (WGS) entry which is preliminary data.</text>
</comment>
<evidence type="ECO:0000256" key="1">
    <source>
        <dbReference type="ARBA" id="ARBA00022553"/>
    </source>
</evidence>
<organism evidence="4 5">
    <name type="scientific">Sphingorhabdus pulchriflava</name>
    <dbReference type="NCBI Taxonomy" id="2292257"/>
    <lineage>
        <taxon>Bacteria</taxon>
        <taxon>Pseudomonadati</taxon>
        <taxon>Pseudomonadota</taxon>
        <taxon>Alphaproteobacteria</taxon>
        <taxon>Sphingomonadales</taxon>
        <taxon>Sphingomonadaceae</taxon>
        <taxon>Sphingorhabdus</taxon>
    </lineage>
</organism>
<keyword evidence="1 2" id="KW-0597">Phosphoprotein</keyword>
<evidence type="ECO:0000313" key="5">
    <source>
        <dbReference type="Proteomes" id="UP000263833"/>
    </source>
</evidence>
<dbReference type="PROSITE" id="PS50110">
    <property type="entry name" value="RESPONSE_REGULATORY"/>
    <property type="match status" value="1"/>
</dbReference>
<dbReference type="Pfam" id="PF00072">
    <property type="entry name" value="Response_reg"/>
    <property type="match status" value="1"/>
</dbReference>
<dbReference type="PANTHER" id="PTHR44591:SF3">
    <property type="entry name" value="RESPONSE REGULATORY DOMAIN-CONTAINING PROTEIN"/>
    <property type="match status" value="1"/>
</dbReference>
<feature type="modified residue" description="4-aspartylphosphate" evidence="2">
    <location>
        <position position="55"/>
    </location>
</feature>
<protein>
    <submittedName>
        <fullName evidence="4">Response regulator</fullName>
    </submittedName>
</protein>
<proteinExistence type="predicted"/>
<dbReference type="InterPro" id="IPR001789">
    <property type="entry name" value="Sig_transdc_resp-reg_receiver"/>
</dbReference>
<dbReference type="InterPro" id="IPR050595">
    <property type="entry name" value="Bact_response_regulator"/>
</dbReference>
<dbReference type="SUPFAM" id="SSF52172">
    <property type="entry name" value="CheY-like"/>
    <property type="match status" value="1"/>
</dbReference>
<evidence type="ECO:0000313" key="4">
    <source>
        <dbReference type="EMBL" id="RDV06126.1"/>
    </source>
</evidence>
<dbReference type="RefSeq" id="WP_115547686.1">
    <property type="nucleotide sequence ID" value="NZ_QRGP01000001.1"/>
</dbReference>
<dbReference type="GO" id="GO:0000160">
    <property type="term" value="P:phosphorelay signal transduction system"/>
    <property type="evidence" value="ECO:0007669"/>
    <property type="project" value="InterPro"/>
</dbReference>
<name>A0A371BEU2_9SPHN</name>
<evidence type="ECO:0000259" key="3">
    <source>
        <dbReference type="PROSITE" id="PS50110"/>
    </source>
</evidence>
<evidence type="ECO:0000256" key="2">
    <source>
        <dbReference type="PROSITE-ProRule" id="PRU00169"/>
    </source>
</evidence>
<feature type="domain" description="Response regulatory" evidence="3">
    <location>
        <begin position="5"/>
        <end position="115"/>
    </location>
</feature>
<dbReference type="OrthoDB" id="582170at2"/>
<dbReference type="SMART" id="SM00448">
    <property type="entry name" value="REC"/>
    <property type="match status" value="1"/>
</dbReference>